<gene>
    <name evidence="2" type="ORF">EVAR_26853_1</name>
</gene>
<feature type="region of interest" description="Disordered" evidence="1">
    <location>
        <begin position="29"/>
        <end position="67"/>
    </location>
</feature>
<protein>
    <submittedName>
        <fullName evidence="2">Uncharacterized protein</fullName>
    </submittedName>
</protein>
<name>A0A4C1VVI5_EUMVA</name>
<proteinExistence type="predicted"/>
<dbReference type="Proteomes" id="UP000299102">
    <property type="component" value="Unassembled WGS sequence"/>
</dbReference>
<evidence type="ECO:0000313" key="2">
    <source>
        <dbReference type="EMBL" id="GBP43178.1"/>
    </source>
</evidence>
<dbReference type="AlphaFoldDB" id="A0A4C1VVI5"/>
<reference evidence="2 3" key="1">
    <citation type="journal article" date="2019" name="Commun. Biol.">
        <title>The bagworm genome reveals a unique fibroin gene that provides high tensile strength.</title>
        <authorList>
            <person name="Kono N."/>
            <person name="Nakamura H."/>
            <person name="Ohtoshi R."/>
            <person name="Tomita M."/>
            <person name="Numata K."/>
            <person name="Arakawa K."/>
        </authorList>
    </citation>
    <scope>NUCLEOTIDE SEQUENCE [LARGE SCALE GENOMIC DNA]</scope>
</reference>
<organism evidence="2 3">
    <name type="scientific">Eumeta variegata</name>
    <name type="common">Bagworm moth</name>
    <name type="synonym">Eumeta japonica</name>
    <dbReference type="NCBI Taxonomy" id="151549"/>
    <lineage>
        <taxon>Eukaryota</taxon>
        <taxon>Metazoa</taxon>
        <taxon>Ecdysozoa</taxon>
        <taxon>Arthropoda</taxon>
        <taxon>Hexapoda</taxon>
        <taxon>Insecta</taxon>
        <taxon>Pterygota</taxon>
        <taxon>Neoptera</taxon>
        <taxon>Endopterygota</taxon>
        <taxon>Lepidoptera</taxon>
        <taxon>Glossata</taxon>
        <taxon>Ditrysia</taxon>
        <taxon>Tineoidea</taxon>
        <taxon>Psychidae</taxon>
        <taxon>Oiketicinae</taxon>
        <taxon>Eumeta</taxon>
    </lineage>
</organism>
<keyword evidence="3" id="KW-1185">Reference proteome</keyword>
<dbReference type="EMBL" id="BGZK01000431">
    <property type="protein sequence ID" value="GBP43178.1"/>
    <property type="molecule type" value="Genomic_DNA"/>
</dbReference>
<sequence length="67" mass="6931">MVPASGEQKIEDFMITSLDKFITVPVQGRAQGRPSVNGGPLSDSKTVYELGRSTPPNNGPADAASAA</sequence>
<evidence type="ECO:0000256" key="1">
    <source>
        <dbReference type="SAM" id="MobiDB-lite"/>
    </source>
</evidence>
<evidence type="ECO:0000313" key="3">
    <source>
        <dbReference type="Proteomes" id="UP000299102"/>
    </source>
</evidence>
<comment type="caution">
    <text evidence="2">The sequence shown here is derived from an EMBL/GenBank/DDBJ whole genome shotgun (WGS) entry which is preliminary data.</text>
</comment>
<accession>A0A4C1VVI5</accession>